<feature type="compositionally biased region" description="Pro residues" evidence="1">
    <location>
        <begin position="827"/>
        <end position="844"/>
    </location>
</feature>
<feature type="compositionally biased region" description="Acidic residues" evidence="1">
    <location>
        <begin position="585"/>
        <end position="594"/>
    </location>
</feature>
<proteinExistence type="predicted"/>
<dbReference type="Pfam" id="PF25701">
    <property type="entry name" value="RRM_YTH1"/>
    <property type="match status" value="1"/>
</dbReference>
<gene>
    <name evidence="3" type="ORF">MIND_01335800</name>
</gene>
<dbReference type="AlphaFoldDB" id="A0A8H6VU63"/>
<feature type="region of interest" description="Disordered" evidence="1">
    <location>
        <begin position="822"/>
        <end position="845"/>
    </location>
</feature>
<feature type="domain" description="YTH" evidence="2">
    <location>
        <begin position="643"/>
        <end position="924"/>
    </location>
</feature>
<name>A0A8H6VU63_9AGAR</name>
<feature type="region of interest" description="Disordered" evidence="1">
    <location>
        <begin position="432"/>
        <end position="478"/>
    </location>
</feature>
<dbReference type="GO" id="GO:0000398">
    <property type="term" value="P:mRNA splicing, via spliceosome"/>
    <property type="evidence" value="ECO:0007669"/>
    <property type="project" value="TreeGrafter"/>
</dbReference>
<sequence>MHILPPLRRGGSDPRSSPERHVRHVTALSIDSAYVNFFLLFFFLLPRASPAGALLHARVVRSLLLECPPCCRLGPPLLYAALPDERPRHAFGHRGEDWDRDWDWDWDWDGRAMAGYGPGRGQERGSGSRRGQRRQGQQQQQQSQSLPPPQQHRSQEQQPQYSPHYAPYQQVAYGQYMMSPASHYFAPPPQPQQQQQQQAGPSIHAGYPTLAAYAPQQQPSYDYDYDNSPTSYQPPSFDNSPTSYQPPSFPYPPYHYGPPPTLYPQPMYYTQSGHPESEGSGWWGGHGQQQQSYDPGYSYYPQPPRDYAIPTHEAAPSSSSYRATPDDHDPTPEPPTASTSQKQGKTPSPTPPRPRPVATRASSSASVASAALLSPSQRSDKGKEKAKPIVRRAYHPNPPASRSEWVMWAGNVPSDAGHDELWRFFTAPASVTTPPASEGGSVGSGSTAGPAPALTTTTTEGQASSASPTTTTAPADPTGDPGVLSIFLIARSNCAFVNYATAAHLHAAIARFHGVPLRADDPRCPRLVCRVRRKDDDLKAGVGGQRGMGMHTRWVKAKRAKGGEAEGTPSSDSGHALDQPVSSEGEADAEDSHDDVDHVHAIDEVPVVRPPPRPSGSGSPGSGSGSHESASTDSTLLREHFPQRYFILKSLTKDDLELSVKTGLWATQHHNEGVLDRAFRTSQDVFLVFSVNKSGEFYGYARMAGPISETHDPLTSSSPSVSVAWSQRSPPSPVPPAPSSPAAPLFSGGRFVGDSPLPMSSARAPIVQSAPAILGPNEQQRAFSAASPALKFSLDHHLLVSAPTRAAVINLDANAPLRAMRNSPTSPVAPVPSAPALGPAPPLAPVERATTHSLPVPLADPSPDPDADAGWGANFALTWVCTDRLPFTRTRNIRNPWNHDREVKVSRDGTELEPGVGKALLDAWRAYLEAQSDASASASASASTSASPSTSGRGQPRPGAARQGSSGGSGRQPRGTRS</sequence>
<keyword evidence="4" id="KW-1185">Reference proteome</keyword>
<feature type="compositionally biased region" description="Low complexity" evidence="1">
    <location>
        <begin position="356"/>
        <end position="376"/>
    </location>
</feature>
<feature type="region of interest" description="Disordered" evidence="1">
    <location>
        <begin position="219"/>
        <end position="403"/>
    </location>
</feature>
<dbReference type="PANTHER" id="PTHR12357">
    <property type="entry name" value="YTH YT521-B HOMOLOGY DOMAIN-CONTAINING"/>
    <property type="match status" value="1"/>
</dbReference>
<dbReference type="CDD" id="cd21134">
    <property type="entry name" value="YTH"/>
    <property type="match status" value="1"/>
</dbReference>
<dbReference type="GO" id="GO:1990247">
    <property type="term" value="F:N6-methyladenosine-containing RNA reader activity"/>
    <property type="evidence" value="ECO:0007669"/>
    <property type="project" value="TreeGrafter"/>
</dbReference>
<dbReference type="OrthoDB" id="6103986at2759"/>
<evidence type="ECO:0000313" key="3">
    <source>
        <dbReference type="EMBL" id="KAF7290223.1"/>
    </source>
</evidence>
<dbReference type="GO" id="GO:0000381">
    <property type="term" value="P:regulation of alternative mRNA splicing, via spliceosome"/>
    <property type="evidence" value="ECO:0007669"/>
    <property type="project" value="TreeGrafter"/>
</dbReference>
<evidence type="ECO:0000256" key="1">
    <source>
        <dbReference type="SAM" id="MobiDB-lite"/>
    </source>
</evidence>
<organism evidence="3 4">
    <name type="scientific">Mycena indigotica</name>
    <dbReference type="NCBI Taxonomy" id="2126181"/>
    <lineage>
        <taxon>Eukaryota</taxon>
        <taxon>Fungi</taxon>
        <taxon>Dikarya</taxon>
        <taxon>Basidiomycota</taxon>
        <taxon>Agaricomycotina</taxon>
        <taxon>Agaricomycetes</taxon>
        <taxon>Agaricomycetidae</taxon>
        <taxon>Agaricales</taxon>
        <taxon>Marasmiineae</taxon>
        <taxon>Mycenaceae</taxon>
        <taxon>Mycena</taxon>
    </lineage>
</organism>
<dbReference type="GeneID" id="59352321"/>
<dbReference type="Pfam" id="PF04146">
    <property type="entry name" value="YTH"/>
    <property type="match status" value="1"/>
</dbReference>
<feature type="compositionally biased region" description="Polar residues" evidence="1">
    <location>
        <begin position="227"/>
        <end position="239"/>
    </location>
</feature>
<dbReference type="InterPro" id="IPR057720">
    <property type="entry name" value="RRM_YTH1"/>
</dbReference>
<feature type="compositionally biased region" description="Basic and acidic residues" evidence="1">
    <location>
        <begin position="378"/>
        <end position="387"/>
    </location>
</feature>
<feature type="region of interest" description="Disordered" evidence="1">
    <location>
        <begin position="931"/>
        <end position="978"/>
    </location>
</feature>
<evidence type="ECO:0000259" key="2">
    <source>
        <dbReference type="PROSITE" id="PS50882"/>
    </source>
</evidence>
<feature type="region of interest" description="Disordered" evidence="1">
    <location>
        <begin position="710"/>
        <end position="742"/>
    </location>
</feature>
<dbReference type="PANTHER" id="PTHR12357:SF3">
    <property type="entry name" value="YTH DOMAIN-CONTAINING PROTEIN 1"/>
    <property type="match status" value="1"/>
</dbReference>
<dbReference type="GO" id="GO:0005654">
    <property type="term" value="C:nucleoplasm"/>
    <property type="evidence" value="ECO:0007669"/>
    <property type="project" value="TreeGrafter"/>
</dbReference>
<feature type="region of interest" description="Disordered" evidence="1">
    <location>
        <begin position="182"/>
        <end position="201"/>
    </location>
</feature>
<dbReference type="RefSeq" id="XP_037213801.1">
    <property type="nucleotide sequence ID" value="XM_037369805.1"/>
</dbReference>
<feature type="region of interest" description="Disordered" evidence="1">
    <location>
        <begin position="540"/>
        <end position="635"/>
    </location>
</feature>
<feature type="compositionally biased region" description="Low complexity" evidence="1">
    <location>
        <begin position="716"/>
        <end position="729"/>
    </location>
</feature>
<dbReference type="GO" id="GO:0003729">
    <property type="term" value="F:mRNA binding"/>
    <property type="evidence" value="ECO:0007669"/>
    <property type="project" value="TreeGrafter"/>
</dbReference>
<dbReference type="InterPro" id="IPR007275">
    <property type="entry name" value="YTH_domain"/>
</dbReference>
<dbReference type="Gene3D" id="3.10.590.10">
    <property type="entry name" value="ph1033 like domains"/>
    <property type="match status" value="2"/>
</dbReference>
<dbReference type="PROSITE" id="PS50882">
    <property type="entry name" value="YTH"/>
    <property type="match status" value="1"/>
</dbReference>
<dbReference type="PRINTS" id="PR01217">
    <property type="entry name" value="PRICHEXTENSN"/>
</dbReference>
<evidence type="ECO:0000313" key="4">
    <source>
        <dbReference type="Proteomes" id="UP000636479"/>
    </source>
</evidence>
<reference evidence="3" key="1">
    <citation type="submission" date="2020-05" db="EMBL/GenBank/DDBJ databases">
        <title>Mycena genomes resolve the evolution of fungal bioluminescence.</title>
        <authorList>
            <person name="Tsai I.J."/>
        </authorList>
    </citation>
    <scope>NUCLEOTIDE SEQUENCE</scope>
    <source>
        <strain evidence="3">171206Taipei</strain>
    </source>
</reference>
<feature type="compositionally biased region" description="Pro residues" evidence="1">
    <location>
        <begin position="730"/>
        <end position="741"/>
    </location>
</feature>
<feature type="region of interest" description="Disordered" evidence="1">
    <location>
        <begin position="115"/>
        <end position="161"/>
    </location>
</feature>
<feature type="compositionally biased region" description="Low complexity" evidence="1">
    <location>
        <begin position="445"/>
        <end position="478"/>
    </location>
</feature>
<protein>
    <recommendedName>
        <fullName evidence="2">YTH domain-containing protein</fullName>
    </recommendedName>
</protein>
<dbReference type="Proteomes" id="UP000636479">
    <property type="component" value="Unassembled WGS sequence"/>
</dbReference>
<feature type="compositionally biased region" description="Low complexity" evidence="1">
    <location>
        <begin position="134"/>
        <end position="145"/>
    </location>
</feature>
<comment type="caution">
    <text evidence="3">The sequence shown here is derived from an EMBL/GenBank/DDBJ whole genome shotgun (WGS) entry which is preliminary data.</text>
</comment>
<dbReference type="InterPro" id="IPR045168">
    <property type="entry name" value="YTH_prot"/>
</dbReference>
<feature type="compositionally biased region" description="Pro residues" evidence="1">
    <location>
        <begin position="247"/>
        <end position="263"/>
    </location>
</feature>
<dbReference type="EMBL" id="JACAZF010000015">
    <property type="protein sequence ID" value="KAF7290223.1"/>
    <property type="molecule type" value="Genomic_DNA"/>
</dbReference>
<feature type="compositionally biased region" description="Low complexity" evidence="1">
    <location>
        <begin position="931"/>
        <end position="964"/>
    </location>
</feature>
<accession>A0A8H6VU63</accession>